<dbReference type="InterPro" id="IPR002314">
    <property type="entry name" value="aa-tRNA-synt_IIb"/>
</dbReference>
<comment type="catalytic activity">
    <reaction evidence="12">
        <text>tRNA(Sec) + L-serine + ATP = L-seryl-tRNA(Sec) + AMP + diphosphate + H(+)</text>
        <dbReference type="Rhea" id="RHEA:42580"/>
        <dbReference type="Rhea" id="RHEA-COMP:9742"/>
        <dbReference type="Rhea" id="RHEA-COMP:10128"/>
        <dbReference type="ChEBI" id="CHEBI:15378"/>
        <dbReference type="ChEBI" id="CHEBI:30616"/>
        <dbReference type="ChEBI" id="CHEBI:33019"/>
        <dbReference type="ChEBI" id="CHEBI:33384"/>
        <dbReference type="ChEBI" id="CHEBI:78442"/>
        <dbReference type="ChEBI" id="CHEBI:78533"/>
        <dbReference type="ChEBI" id="CHEBI:456215"/>
        <dbReference type="EC" id="6.1.1.11"/>
    </reaction>
</comment>
<feature type="binding site" evidence="15">
    <location>
        <position position="375"/>
    </location>
    <ligand>
        <name>L-serine</name>
        <dbReference type="ChEBI" id="CHEBI:33384"/>
    </ligand>
</feature>
<dbReference type="GO" id="GO:0005524">
    <property type="term" value="F:ATP binding"/>
    <property type="evidence" value="ECO:0007669"/>
    <property type="project" value="UniProtKB-KW"/>
</dbReference>
<keyword evidence="8 16" id="KW-0067">ATP-binding</keyword>
<accession>A8Z5S6</accession>
<dbReference type="GO" id="GO:0004828">
    <property type="term" value="F:serine-tRNA ligase activity"/>
    <property type="evidence" value="ECO:0007669"/>
    <property type="project" value="UniProtKB-UniRule"/>
</dbReference>
<evidence type="ECO:0000256" key="10">
    <source>
        <dbReference type="ARBA" id="ARBA00023146"/>
    </source>
</evidence>
<keyword evidence="6" id="KW-0436">Ligase</keyword>
<keyword evidence="9" id="KW-0648">Protein biosynthesis</keyword>
<dbReference type="Gene3D" id="3.30.930.10">
    <property type="entry name" value="Bira Bifunctional Protein, Domain 2"/>
    <property type="match status" value="1"/>
</dbReference>
<dbReference type="GO" id="GO:0005737">
    <property type="term" value="C:cytoplasm"/>
    <property type="evidence" value="ECO:0007669"/>
    <property type="project" value="UniProtKB-SubCell"/>
</dbReference>
<comment type="subcellular location">
    <subcellularLocation>
        <location evidence="1">Cytoplasm</location>
    </subcellularLocation>
</comment>
<evidence type="ECO:0000256" key="1">
    <source>
        <dbReference type="ARBA" id="ARBA00004496"/>
    </source>
</evidence>
<dbReference type="SUPFAM" id="SSF46589">
    <property type="entry name" value="tRNA-binding arm"/>
    <property type="match status" value="1"/>
</dbReference>
<evidence type="ECO:0000313" key="20">
    <source>
        <dbReference type="Proteomes" id="UP000000781"/>
    </source>
</evidence>
<dbReference type="SUPFAM" id="SSF55681">
    <property type="entry name" value="Class II aaRS and biotin synthetases"/>
    <property type="match status" value="1"/>
</dbReference>
<dbReference type="EMBL" id="CP000770">
    <property type="protein sequence ID" value="ABS30477.1"/>
    <property type="molecule type" value="Genomic_DNA"/>
</dbReference>
<gene>
    <name evidence="19" type="primary">serS</name>
    <name evidence="19" type="ordered locus">SMGWSS_049</name>
</gene>
<evidence type="ECO:0000256" key="13">
    <source>
        <dbReference type="ARBA" id="ARBA00048823"/>
    </source>
</evidence>
<evidence type="ECO:0000256" key="14">
    <source>
        <dbReference type="NCBIfam" id="TIGR00414"/>
    </source>
</evidence>
<dbReference type="Proteomes" id="UP000000781">
    <property type="component" value="Chromosome"/>
</dbReference>
<dbReference type="EC" id="6.1.1.11" evidence="4 14"/>
<evidence type="ECO:0000256" key="7">
    <source>
        <dbReference type="ARBA" id="ARBA00022741"/>
    </source>
</evidence>
<organism evidence="19 20">
    <name type="scientific">Karelsulcia muelleri (strain GWSS)</name>
    <name type="common">Sulcia muelleri</name>
    <dbReference type="NCBI Taxonomy" id="444179"/>
    <lineage>
        <taxon>Bacteria</taxon>
        <taxon>Pseudomonadati</taxon>
        <taxon>Bacteroidota</taxon>
        <taxon>Flavobacteriia</taxon>
        <taxon>Flavobacteriales</taxon>
        <taxon>Candidatus Karelsulcia</taxon>
    </lineage>
</organism>
<keyword evidence="5" id="KW-0963">Cytoplasm</keyword>
<feature type="binding site" evidence="16">
    <location>
        <begin position="255"/>
        <end position="257"/>
    </location>
    <ligand>
        <name>ATP</name>
        <dbReference type="ChEBI" id="CHEBI:30616"/>
    </ligand>
</feature>
<evidence type="ECO:0000256" key="9">
    <source>
        <dbReference type="ARBA" id="ARBA00022917"/>
    </source>
</evidence>
<keyword evidence="17" id="KW-0472">Membrane</keyword>
<dbReference type="InterPro" id="IPR006195">
    <property type="entry name" value="aa-tRNA-synth_II"/>
</dbReference>
<dbReference type="InterPro" id="IPR002317">
    <property type="entry name" value="Ser-tRNA-ligase_type_1"/>
</dbReference>
<feature type="binding site" evidence="16">
    <location>
        <begin position="342"/>
        <end position="345"/>
    </location>
    <ligand>
        <name>ATP</name>
        <dbReference type="ChEBI" id="CHEBI:30616"/>
    </ligand>
</feature>
<dbReference type="PRINTS" id="PR00981">
    <property type="entry name" value="TRNASYNTHSER"/>
</dbReference>
<proteinExistence type="inferred from homology"/>
<keyword evidence="17" id="KW-1133">Transmembrane helix</keyword>
<dbReference type="PROSITE" id="PS50862">
    <property type="entry name" value="AA_TRNA_LIGASE_II"/>
    <property type="match status" value="1"/>
</dbReference>
<evidence type="ECO:0000259" key="18">
    <source>
        <dbReference type="PROSITE" id="PS50862"/>
    </source>
</evidence>
<evidence type="ECO:0000256" key="5">
    <source>
        <dbReference type="ARBA" id="ARBA00022490"/>
    </source>
</evidence>
<evidence type="ECO:0000256" key="15">
    <source>
        <dbReference type="PIRSR" id="PIRSR001529-1"/>
    </source>
</evidence>
<evidence type="ECO:0000256" key="17">
    <source>
        <dbReference type="SAM" id="Phobius"/>
    </source>
</evidence>
<dbReference type="NCBIfam" id="TIGR00414">
    <property type="entry name" value="serS"/>
    <property type="match status" value="1"/>
</dbReference>
<dbReference type="KEGG" id="smg:SMGWSS_049"/>
<dbReference type="STRING" id="444179.SMGWSS_049"/>
<evidence type="ECO:0000313" key="19">
    <source>
        <dbReference type="EMBL" id="ABS30477.1"/>
    </source>
</evidence>
<feature type="binding site" evidence="15">
    <location>
        <position position="278"/>
    </location>
    <ligand>
        <name>L-serine</name>
        <dbReference type="ChEBI" id="CHEBI:33384"/>
    </ligand>
</feature>
<evidence type="ECO:0000256" key="12">
    <source>
        <dbReference type="ARBA" id="ARBA00047929"/>
    </source>
</evidence>
<evidence type="ECO:0000256" key="3">
    <source>
        <dbReference type="ARBA" id="ARBA00010728"/>
    </source>
</evidence>
<keyword evidence="7" id="KW-0547">Nucleotide-binding</keyword>
<feature type="binding site" evidence="15">
    <location>
        <position position="255"/>
    </location>
    <ligand>
        <name>L-serine</name>
        <dbReference type="ChEBI" id="CHEBI:33384"/>
    </ligand>
</feature>
<evidence type="ECO:0000256" key="11">
    <source>
        <dbReference type="ARBA" id="ARBA00039158"/>
    </source>
</evidence>
<reference evidence="19 20" key="1">
    <citation type="journal article" date="2007" name="Proc. Natl. Acad. Sci. U.S.A.">
        <title>Parallel genomic evolution and metabolic interdependence in an ancient symbiosis.</title>
        <authorList>
            <person name="McCutcheon J.P."/>
            <person name="Moran N.A."/>
        </authorList>
    </citation>
    <scope>NUCLEOTIDE SEQUENCE [LARGE SCALE GENOMIC DNA]</scope>
    <source>
        <strain evidence="19 20">GWSS</strain>
    </source>
</reference>
<dbReference type="InterPro" id="IPR010978">
    <property type="entry name" value="tRNA-bd_arm"/>
</dbReference>
<dbReference type="PANTHER" id="PTHR43697:SF1">
    <property type="entry name" value="SERINE--TRNA LIGASE"/>
    <property type="match status" value="1"/>
</dbReference>
<dbReference type="HOGENOM" id="CLU_023797_1_1_10"/>
<dbReference type="GO" id="GO:0006434">
    <property type="term" value="P:seryl-tRNA aminoacylation"/>
    <property type="evidence" value="ECO:0007669"/>
    <property type="project" value="UniProtKB-UniRule"/>
</dbReference>
<protein>
    <recommendedName>
        <fullName evidence="11 14">Serine--tRNA ligase</fullName>
        <ecNumber evidence="4 14">6.1.1.11</ecNumber>
    </recommendedName>
</protein>
<sequence>MLKVSFIEKNKKIIIIGLIKRNFYKLYLINYILFLYKKKKKIKSKLDNLIYYIKFFSKKIKNNEELIRNYSSFLKEKLKINIFFIKKIKNKIFEIIIKIPNLPFEEVQKEKNFFYKEILYKREIINNYKKKIYHWELGEKFKLFSTKKGAIISGNGFNVFFNKGALLQRSLIQFFLEKNISSGYIEYVLPYIVNINSVYGTGQIPDKKYQMYNINYDNLYLIPTGEVPLINIFKKTIFKESELPVKATTYTSCFRRESGSYGSKVRGLNRLHQFDKVEIIQISTCKDSYLSFNDMVNHIKSLLRSLNLPFRIIRLCGKDLGFTSALTYDFEVYSPGQKKWLEVSSVSNCTNFQSNRLKLRYRTFDGKIKLCHTLNGSSLAIPRIISAILENNQYKNYIIIPKVLIKYMKIDKIF</sequence>
<evidence type="ECO:0000256" key="8">
    <source>
        <dbReference type="ARBA" id="ARBA00022840"/>
    </source>
</evidence>
<name>A8Z5S6_KARMG</name>
<evidence type="ECO:0000256" key="2">
    <source>
        <dbReference type="ARBA" id="ARBA00005045"/>
    </source>
</evidence>
<evidence type="ECO:0000256" key="16">
    <source>
        <dbReference type="PIRSR" id="PIRSR001529-2"/>
    </source>
</evidence>
<feature type="binding site" evidence="15">
    <location>
        <position position="224"/>
    </location>
    <ligand>
        <name>L-serine</name>
        <dbReference type="ChEBI" id="CHEBI:33384"/>
    </ligand>
</feature>
<dbReference type="PANTHER" id="PTHR43697">
    <property type="entry name" value="SERYL-TRNA SYNTHETASE"/>
    <property type="match status" value="1"/>
</dbReference>
<dbReference type="InterPro" id="IPR045864">
    <property type="entry name" value="aa-tRNA-synth_II/BPL/LPL"/>
</dbReference>
<comment type="pathway">
    <text evidence="2">Aminoacyl-tRNA biosynthesis; selenocysteinyl-tRNA(Sec) biosynthesis; L-seryl-tRNA(Sec) from L-serine and tRNA(Sec): step 1/1.</text>
</comment>
<dbReference type="AlphaFoldDB" id="A8Z5S6"/>
<keyword evidence="10 19" id="KW-0030">Aminoacyl-tRNA synthetase</keyword>
<comment type="catalytic activity">
    <reaction evidence="13">
        <text>tRNA(Ser) + L-serine + ATP = L-seryl-tRNA(Ser) + AMP + diphosphate + H(+)</text>
        <dbReference type="Rhea" id="RHEA:12292"/>
        <dbReference type="Rhea" id="RHEA-COMP:9669"/>
        <dbReference type="Rhea" id="RHEA-COMP:9703"/>
        <dbReference type="ChEBI" id="CHEBI:15378"/>
        <dbReference type="ChEBI" id="CHEBI:30616"/>
        <dbReference type="ChEBI" id="CHEBI:33019"/>
        <dbReference type="ChEBI" id="CHEBI:33384"/>
        <dbReference type="ChEBI" id="CHEBI:78442"/>
        <dbReference type="ChEBI" id="CHEBI:78533"/>
        <dbReference type="ChEBI" id="CHEBI:456215"/>
        <dbReference type="EC" id="6.1.1.11"/>
    </reaction>
</comment>
<feature type="domain" description="Aminoacyl-transfer RNA synthetases class-II family profile" evidence="18">
    <location>
        <begin position="167"/>
        <end position="401"/>
    </location>
</feature>
<evidence type="ECO:0000256" key="6">
    <source>
        <dbReference type="ARBA" id="ARBA00022598"/>
    </source>
</evidence>
<feature type="transmembrane region" description="Helical" evidence="17">
    <location>
        <begin position="13"/>
        <end position="36"/>
    </location>
</feature>
<comment type="similarity">
    <text evidence="3">Belongs to the class-II aminoacyl-tRNA synthetase family. Type-1 seryl-tRNA synthetase subfamily.</text>
</comment>
<evidence type="ECO:0000256" key="4">
    <source>
        <dbReference type="ARBA" id="ARBA00012840"/>
    </source>
</evidence>
<dbReference type="Pfam" id="PF00587">
    <property type="entry name" value="tRNA-synt_2b"/>
    <property type="match status" value="1"/>
</dbReference>
<keyword evidence="17" id="KW-0812">Transmembrane</keyword>
<dbReference type="PIRSF" id="PIRSF001529">
    <property type="entry name" value="Ser-tRNA-synth_IIa"/>
    <property type="match status" value="1"/>
</dbReference>